<name>A0A0E0EJY6_9ORYZ</name>
<sequence length="132" mass="15155">MARAQSAETAKFAERRIMSTYSQHSSSTPIPYRVGPLDYQSAIMCNYRVKAARWISWSADNPSRWYLKCRNVRDGGCVWSARREKEELVLAIQEERLKVEEKRTEADAARKELEAAGKLSCDNAERIVVLKD</sequence>
<evidence type="ECO:0000313" key="2">
    <source>
        <dbReference type="EnsemblPlants" id="OMERI08G08260.1"/>
    </source>
</evidence>
<dbReference type="Gramene" id="OMERI08G08260.1">
    <property type="protein sequence ID" value="OMERI08G08260.1"/>
    <property type="gene ID" value="OMERI08G08260"/>
</dbReference>
<evidence type="ECO:0000256" key="1">
    <source>
        <dbReference type="SAM" id="Coils"/>
    </source>
</evidence>
<dbReference type="HOGENOM" id="CLU_088072_4_1_1"/>
<dbReference type="AlphaFoldDB" id="A0A0E0EJY6"/>
<reference evidence="2" key="2">
    <citation type="submission" date="2018-05" db="EMBL/GenBank/DDBJ databases">
        <title>OmerRS3 (Oryza meridionalis Reference Sequence Version 3).</title>
        <authorList>
            <person name="Zhang J."/>
            <person name="Kudrna D."/>
            <person name="Lee S."/>
            <person name="Talag J."/>
            <person name="Welchert J."/>
            <person name="Wing R.A."/>
        </authorList>
    </citation>
    <scope>NUCLEOTIDE SEQUENCE [LARGE SCALE GENOMIC DNA]</scope>
    <source>
        <strain evidence="2">cv. OR44</strain>
    </source>
</reference>
<dbReference type="EnsemblPlants" id="OMERI08G08260.1">
    <property type="protein sequence ID" value="OMERI08G08260.1"/>
    <property type="gene ID" value="OMERI08G08260"/>
</dbReference>
<protein>
    <submittedName>
        <fullName evidence="2">Uncharacterized protein</fullName>
    </submittedName>
</protein>
<dbReference type="STRING" id="40149.A0A0E0EJY6"/>
<accession>A0A0E0EJY6</accession>
<keyword evidence="1" id="KW-0175">Coiled coil</keyword>
<reference evidence="2" key="1">
    <citation type="submission" date="2015-04" db="UniProtKB">
        <authorList>
            <consortium name="EnsemblPlants"/>
        </authorList>
    </citation>
    <scope>IDENTIFICATION</scope>
</reference>
<proteinExistence type="predicted"/>
<keyword evidence="3" id="KW-1185">Reference proteome</keyword>
<organism evidence="2">
    <name type="scientific">Oryza meridionalis</name>
    <dbReference type="NCBI Taxonomy" id="40149"/>
    <lineage>
        <taxon>Eukaryota</taxon>
        <taxon>Viridiplantae</taxon>
        <taxon>Streptophyta</taxon>
        <taxon>Embryophyta</taxon>
        <taxon>Tracheophyta</taxon>
        <taxon>Spermatophyta</taxon>
        <taxon>Magnoliopsida</taxon>
        <taxon>Liliopsida</taxon>
        <taxon>Poales</taxon>
        <taxon>Poaceae</taxon>
        <taxon>BOP clade</taxon>
        <taxon>Oryzoideae</taxon>
        <taxon>Oryzeae</taxon>
        <taxon>Oryzinae</taxon>
        <taxon>Oryza</taxon>
    </lineage>
</organism>
<evidence type="ECO:0000313" key="3">
    <source>
        <dbReference type="Proteomes" id="UP000008021"/>
    </source>
</evidence>
<feature type="coiled-coil region" evidence="1">
    <location>
        <begin position="83"/>
        <end position="119"/>
    </location>
</feature>
<dbReference type="Proteomes" id="UP000008021">
    <property type="component" value="Chromosome 8"/>
</dbReference>